<organism evidence="2 3">
    <name type="scientific">Vibrio breoganii</name>
    <dbReference type="NCBI Taxonomy" id="553239"/>
    <lineage>
        <taxon>Bacteria</taxon>
        <taxon>Pseudomonadati</taxon>
        <taxon>Pseudomonadota</taxon>
        <taxon>Gammaproteobacteria</taxon>
        <taxon>Vibrionales</taxon>
        <taxon>Vibrionaceae</taxon>
        <taxon>Vibrio</taxon>
    </lineage>
</organism>
<dbReference type="RefSeq" id="WP_065211297.1">
    <property type="nucleotide sequence ID" value="NZ_CP016179.1"/>
</dbReference>
<keyword evidence="1" id="KW-0732">Signal</keyword>
<accession>A0AAN1CUB5</accession>
<evidence type="ECO:0008006" key="4">
    <source>
        <dbReference type="Google" id="ProtNLM"/>
    </source>
</evidence>
<dbReference type="KEGG" id="vbr:A6E01_20210"/>
<name>A0AAN1CUB5_9VIBR</name>
<dbReference type="InterPro" id="IPR006626">
    <property type="entry name" value="PbH1"/>
</dbReference>
<dbReference type="Proteomes" id="UP000092018">
    <property type="component" value="Plasmid unnamed1"/>
</dbReference>
<dbReference type="PROSITE" id="PS51257">
    <property type="entry name" value="PROKAR_LIPOPROTEIN"/>
    <property type="match status" value="1"/>
</dbReference>
<proteinExistence type="predicted"/>
<dbReference type="EMBL" id="CP016179">
    <property type="protein sequence ID" value="ANO35538.1"/>
    <property type="molecule type" value="Genomic_DNA"/>
</dbReference>
<dbReference type="InterPro" id="IPR012334">
    <property type="entry name" value="Pectin_lyas_fold"/>
</dbReference>
<dbReference type="AlphaFoldDB" id="A0AAN1CUB5"/>
<protein>
    <recommendedName>
        <fullName evidence="4">Alginate lyase</fullName>
    </recommendedName>
</protein>
<keyword evidence="2" id="KW-0614">Plasmid</keyword>
<sequence length="520" mass="56877">MYKKLLAVAIAGSVMAGCAATTNSVDVGSTADLINTETMLKEYDKPVIAASSIPVGDAVALKAQLLNLKDGQTLVLPAGKYADLGRFDLKTNNITIKAEKAGTAWFTGSIQMNLTGDNITLDGVVFSEGGPAERMGGITFRGSNNVLTNSTFFYFNDSYEYQPDQRRSEYPKTLWISMYGKNNQLISNTFEGKHKRGTLIGIQKAKGDTTTDRHVIQGNLFYNQKHNQYNEFDIANARRYNSNSWEAIRVGDSKSSIYPSETTIEGNLFLQCDGETELVSLKSAGNTIKGNTIVDSASMISVRHGIDNTVEDNVILGNGKRFSGGIRLYDAGHVIRNNYVERVMGTGNVRGGIAINTGITDVANGETLSQDTYGKELNKQATPYKVTVENNTVINSRQNILYSDKRHRVSLYDNSQVTTVFAGTDMTFRNNISYAKMARTLALKGSDSTAPLVNPTYDNELFVGQVAGLDLPWEGIVYRDPRFERADNGLLEATNFNGGARGLKVLSMNETGASYQITKD</sequence>
<dbReference type="InterPro" id="IPR039513">
    <property type="entry name" value="PL-6"/>
</dbReference>
<geneLocation type="plasmid" evidence="2 3">
    <name>unnamed1</name>
</geneLocation>
<evidence type="ECO:0000313" key="3">
    <source>
        <dbReference type="Proteomes" id="UP000092018"/>
    </source>
</evidence>
<dbReference type="InterPro" id="IPR011050">
    <property type="entry name" value="Pectin_lyase_fold/virulence"/>
</dbReference>
<evidence type="ECO:0000256" key="1">
    <source>
        <dbReference type="SAM" id="SignalP"/>
    </source>
</evidence>
<dbReference type="Gene3D" id="2.160.20.10">
    <property type="entry name" value="Single-stranded right-handed beta-helix, Pectin lyase-like"/>
    <property type="match status" value="1"/>
</dbReference>
<dbReference type="SMART" id="SM00710">
    <property type="entry name" value="PbH1"/>
    <property type="match status" value="6"/>
</dbReference>
<gene>
    <name evidence="2" type="ORF">A6E01_20210</name>
</gene>
<reference evidence="2 3" key="1">
    <citation type="submission" date="2016-06" db="EMBL/GenBank/DDBJ databases">
        <title>Adaptive Radiation by Waves of Gene Transfer Leads to Fine-Scale Resource Partitioning in Marine Microbes.</title>
        <authorList>
            <person name="Hehemann J.-H."/>
            <person name="Arevalo P."/>
            <person name="Datta M.S."/>
            <person name="Yu X."/>
            <person name="Corzett C."/>
            <person name="Henschel A."/>
            <person name="Preheim S.P."/>
            <person name="Timberlake S."/>
            <person name="Alm E.J."/>
            <person name="Polz M.F."/>
        </authorList>
    </citation>
    <scope>NUCLEOTIDE SEQUENCE [LARGE SCALE GENOMIC DNA]</scope>
    <source>
        <strain evidence="2 3">FF50</strain>
        <plasmid evidence="2 3">unnamed1</plasmid>
    </source>
</reference>
<dbReference type="SUPFAM" id="SSF51126">
    <property type="entry name" value="Pectin lyase-like"/>
    <property type="match status" value="1"/>
</dbReference>
<evidence type="ECO:0000313" key="2">
    <source>
        <dbReference type="EMBL" id="ANO35538.1"/>
    </source>
</evidence>
<feature type="chain" id="PRO_5043018921" description="Alginate lyase" evidence="1">
    <location>
        <begin position="20"/>
        <end position="520"/>
    </location>
</feature>
<feature type="signal peptide" evidence="1">
    <location>
        <begin position="1"/>
        <end position="19"/>
    </location>
</feature>
<dbReference type="Pfam" id="PF14592">
    <property type="entry name" value="Chondroitinas_B"/>
    <property type="match status" value="1"/>
</dbReference>
<dbReference type="CDD" id="cd14251">
    <property type="entry name" value="PL-6"/>
    <property type="match status" value="1"/>
</dbReference>